<dbReference type="Proteomes" id="UP000199267">
    <property type="component" value="Unassembled WGS sequence"/>
</dbReference>
<organism evidence="1 2">
    <name type="scientific">Azotobacter beijerinckii</name>
    <dbReference type="NCBI Taxonomy" id="170623"/>
    <lineage>
        <taxon>Bacteria</taxon>
        <taxon>Pseudomonadati</taxon>
        <taxon>Pseudomonadota</taxon>
        <taxon>Gammaproteobacteria</taxon>
        <taxon>Pseudomonadales</taxon>
        <taxon>Pseudomonadaceae</taxon>
        <taxon>Azotobacter</taxon>
    </lineage>
</organism>
<evidence type="ECO:0000313" key="2">
    <source>
        <dbReference type="Proteomes" id="UP000199267"/>
    </source>
</evidence>
<sequence>MRFRSALLLATCVLGSCIRPGPDFQSLREPWIDHWDNEMLAQTSAMHVQPGNRQWRTQPGDPLLDRLIAYADAHNPDLRIRKVRMEAPVVGVAPEVAGRAIQVEVRNNKGVDAGQLLFELAP</sequence>
<dbReference type="EMBL" id="FOFJ01000082">
    <property type="protein sequence ID" value="SER73771.1"/>
    <property type="molecule type" value="Genomic_DNA"/>
</dbReference>
<name>A0A1H9RLP9_9GAMM</name>
<dbReference type="SUPFAM" id="SSF56954">
    <property type="entry name" value="Outer membrane efflux proteins (OEP)"/>
    <property type="match status" value="1"/>
</dbReference>
<dbReference type="PROSITE" id="PS51257">
    <property type="entry name" value="PROKAR_LIPOPROTEIN"/>
    <property type="match status" value="1"/>
</dbReference>
<dbReference type="AlphaFoldDB" id="A0A1H9RLP9"/>
<reference evidence="1 2" key="1">
    <citation type="submission" date="2016-10" db="EMBL/GenBank/DDBJ databases">
        <authorList>
            <person name="de Groot N.N."/>
        </authorList>
    </citation>
    <scope>NUCLEOTIDE SEQUENCE [LARGE SCALE GENOMIC DNA]</scope>
    <source>
        <strain evidence="1 2">DSM 378</strain>
    </source>
</reference>
<proteinExistence type="predicted"/>
<accession>A0A1H9RLP9</accession>
<protein>
    <submittedName>
        <fullName evidence="1">Biotin-lipoyl like</fullName>
    </submittedName>
</protein>
<evidence type="ECO:0000313" key="1">
    <source>
        <dbReference type="EMBL" id="SER73771.1"/>
    </source>
</evidence>
<dbReference type="RefSeq" id="WP_090625193.1">
    <property type="nucleotide sequence ID" value="NZ_FOFJ01000082.1"/>
</dbReference>
<dbReference type="Gene3D" id="1.20.1600.10">
    <property type="entry name" value="Outer membrane efflux proteins (OEP)"/>
    <property type="match status" value="1"/>
</dbReference>
<gene>
    <name evidence="1" type="ORF">SAMN04244573_04207</name>
</gene>